<evidence type="ECO:0000313" key="8">
    <source>
        <dbReference type="Proteomes" id="UP000002534"/>
    </source>
</evidence>
<evidence type="ECO:0000256" key="2">
    <source>
        <dbReference type="ARBA" id="ARBA00007365"/>
    </source>
</evidence>
<evidence type="ECO:0000256" key="1">
    <source>
        <dbReference type="ARBA" id="ARBA00002388"/>
    </source>
</evidence>
<evidence type="ECO:0000256" key="5">
    <source>
        <dbReference type="RuleBase" id="RU363019"/>
    </source>
</evidence>
<evidence type="ECO:0000256" key="3">
    <source>
        <dbReference type="ARBA" id="ARBA00023110"/>
    </source>
</evidence>
<keyword evidence="8" id="KW-1185">Reference proteome</keyword>
<dbReference type="STRING" id="338963.Pcar_1069"/>
<dbReference type="KEGG" id="pca:Pcar_1069"/>
<dbReference type="HOGENOM" id="CLU_012062_16_9_7"/>
<sequence>MSDTNPVARIETSQGTITVELDIEKAPVTVANFIEYAKNGFYENTIFHRVIPGFMIQGGGMTADMESKATRAPIKNEAANGLQNKRGTIAMARTQIVDSATAQFFINVVDNDFLNHQGPNPATFGYAVFGHVIEGMDIVDAIQQVSTGSRNGHRDVPVEPILIERITIID</sequence>
<dbReference type="OrthoDB" id="9807797at2"/>
<protein>
    <recommendedName>
        <fullName evidence="5">Peptidyl-prolyl cis-trans isomerase</fullName>
        <shortName evidence="5">PPIase</shortName>
        <ecNumber evidence="5">5.2.1.8</ecNumber>
    </recommendedName>
</protein>
<evidence type="ECO:0000259" key="6">
    <source>
        <dbReference type="PROSITE" id="PS50072"/>
    </source>
</evidence>
<organism evidence="7 8">
    <name type="scientific">Syntrophotalea carbinolica (strain DSM 2380 / NBRC 103641 / GraBd1)</name>
    <name type="common">Pelobacter carbinolicus</name>
    <dbReference type="NCBI Taxonomy" id="338963"/>
    <lineage>
        <taxon>Bacteria</taxon>
        <taxon>Pseudomonadati</taxon>
        <taxon>Thermodesulfobacteriota</taxon>
        <taxon>Desulfuromonadia</taxon>
        <taxon>Desulfuromonadales</taxon>
        <taxon>Syntrophotaleaceae</taxon>
        <taxon>Syntrophotalea</taxon>
    </lineage>
</organism>
<feature type="domain" description="PPIase cyclophilin-type" evidence="6">
    <location>
        <begin position="11"/>
        <end position="168"/>
    </location>
</feature>
<dbReference type="AlphaFoldDB" id="Q3A5N8"/>
<dbReference type="PIRSF" id="PIRSF001467">
    <property type="entry name" value="Peptidylpro_ismrse"/>
    <property type="match status" value="1"/>
</dbReference>
<dbReference type="RefSeq" id="WP_011340788.1">
    <property type="nucleotide sequence ID" value="NC_007498.2"/>
</dbReference>
<dbReference type="PROSITE" id="PS00170">
    <property type="entry name" value="CSA_PPIASE_1"/>
    <property type="match status" value="1"/>
</dbReference>
<dbReference type="EMBL" id="CP000142">
    <property type="protein sequence ID" value="ABA88319.1"/>
    <property type="molecule type" value="Genomic_DNA"/>
</dbReference>
<dbReference type="eggNOG" id="COG0652">
    <property type="taxonomic scope" value="Bacteria"/>
</dbReference>
<evidence type="ECO:0000313" key="7">
    <source>
        <dbReference type="EMBL" id="ABA88319.1"/>
    </source>
</evidence>
<dbReference type="PRINTS" id="PR00153">
    <property type="entry name" value="CSAPPISMRASE"/>
</dbReference>
<dbReference type="SUPFAM" id="SSF50891">
    <property type="entry name" value="Cyclophilin-like"/>
    <property type="match status" value="1"/>
</dbReference>
<reference evidence="7 8" key="2">
    <citation type="journal article" date="2012" name="BMC Genomics">
        <title>The genome of Pelobacter carbinolicus reveals surprising metabolic capabilities and physiological features.</title>
        <authorList>
            <person name="Aklujkar M."/>
            <person name="Haveman S.A."/>
            <person name="Didonato R.Jr."/>
            <person name="Chertkov O."/>
            <person name="Han C.S."/>
            <person name="Land M.L."/>
            <person name="Brown P."/>
            <person name="Lovley D.R."/>
        </authorList>
    </citation>
    <scope>NUCLEOTIDE SEQUENCE [LARGE SCALE GENOMIC DNA]</scope>
    <source>
        <strain evidence="8">DSM 2380 / NBRC 103641 / GraBd1</strain>
    </source>
</reference>
<gene>
    <name evidence="7" type="ordered locus">Pcar_1069</name>
</gene>
<comment type="catalytic activity">
    <reaction evidence="5">
        <text>[protein]-peptidylproline (omega=180) = [protein]-peptidylproline (omega=0)</text>
        <dbReference type="Rhea" id="RHEA:16237"/>
        <dbReference type="Rhea" id="RHEA-COMP:10747"/>
        <dbReference type="Rhea" id="RHEA-COMP:10748"/>
        <dbReference type="ChEBI" id="CHEBI:83833"/>
        <dbReference type="ChEBI" id="CHEBI:83834"/>
        <dbReference type="EC" id="5.2.1.8"/>
    </reaction>
</comment>
<proteinExistence type="inferred from homology"/>
<dbReference type="Pfam" id="PF00160">
    <property type="entry name" value="Pro_isomerase"/>
    <property type="match status" value="1"/>
</dbReference>
<dbReference type="GO" id="GO:0006457">
    <property type="term" value="P:protein folding"/>
    <property type="evidence" value="ECO:0007669"/>
    <property type="project" value="InterPro"/>
</dbReference>
<dbReference type="InterPro" id="IPR044665">
    <property type="entry name" value="E_coli_cyclophilin_A-like"/>
</dbReference>
<dbReference type="EC" id="5.2.1.8" evidence="5"/>
<dbReference type="Gene3D" id="2.40.100.10">
    <property type="entry name" value="Cyclophilin-like"/>
    <property type="match status" value="1"/>
</dbReference>
<dbReference type="CDD" id="cd01920">
    <property type="entry name" value="cyclophilin_EcCYP_like"/>
    <property type="match status" value="1"/>
</dbReference>
<dbReference type="PROSITE" id="PS50072">
    <property type="entry name" value="CSA_PPIASE_2"/>
    <property type="match status" value="1"/>
</dbReference>
<name>Q3A5N8_SYNC1</name>
<dbReference type="InterPro" id="IPR020892">
    <property type="entry name" value="Cyclophilin-type_PPIase_CS"/>
</dbReference>
<reference evidence="8" key="1">
    <citation type="submission" date="2005-10" db="EMBL/GenBank/DDBJ databases">
        <title>Complete sequence of Pelobacter carbinolicus DSM 2380.</title>
        <authorList>
            <person name="Copeland A."/>
            <person name="Lucas S."/>
            <person name="Lapidus A."/>
            <person name="Barry K."/>
            <person name="Detter J.C."/>
            <person name="Glavina T."/>
            <person name="Hammon N."/>
            <person name="Israni S."/>
            <person name="Pitluck S."/>
            <person name="Chertkov O."/>
            <person name="Schmutz J."/>
            <person name="Larimer F."/>
            <person name="Land M."/>
            <person name="Kyrpides N."/>
            <person name="Ivanova N."/>
            <person name="Richardson P."/>
        </authorList>
    </citation>
    <scope>NUCLEOTIDE SEQUENCE [LARGE SCALE GENOMIC DNA]</scope>
    <source>
        <strain evidence="8">DSM 2380 / NBRC 103641 / GraBd1</strain>
    </source>
</reference>
<dbReference type="InterPro" id="IPR024936">
    <property type="entry name" value="Cyclophilin-type_PPIase"/>
</dbReference>
<dbReference type="GO" id="GO:0003755">
    <property type="term" value="F:peptidyl-prolyl cis-trans isomerase activity"/>
    <property type="evidence" value="ECO:0007669"/>
    <property type="project" value="UniProtKB-UniRule"/>
</dbReference>
<comment type="similarity">
    <text evidence="2 5">Belongs to the cyclophilin-type PPIase family.</text>
</comment>
<dbReference type="InterPro" id="IPR029000">
    <property type="entry name" value="Cyclophilin-like_dom_sf"/>
</dbReference>
<comment type="function">
    <text evidence="1 5">PPIases accelerate the folding of proteins. It catalyzes the cis-trans isomerization of proline imidic peptide bonds in oligopeptides.</text>
</comment>
<evidence type="ECO:0000256" key="4">
    <source>
        <dbReference type="ARBA" id="ARBA00023235"/>
    </source>
</evidence>
<keyword evidence="3 5" id="KW-0697">Rotamase</keyword>
<dbReference type="PANTHER" id="PTHR43246">
    <property type="entry name" value="PEPTIDYL-PROLYL CIS-TRANS ISOMERASE CYP38, CHLOROPLASTIC"/>
    <property type="match status" value="1"/>
</dbReference>
<dbReference type="InterPro" id="IPR002130">
    <property type="entry name" value="Cyclophilin-type_PPIase_dom"/>
</dbReference>
<accession>Q3A5N8</accession>
<dbReference type="Proteomes" id="UP000002534">
    <property type="component" value="Chromosome"/>
</dbReference>
<keyword evidence="4 5" id="KW-0413">Isomerase</keyword>